<accession>A0ABR6RK72</accession>
<feature type="region of interest" description="Disordered" evidence="1">
    <location>
        <begin position="1"/>
        <end position="20"/>
    </location>
</feature>
<keyword evidence="3" id="KW-1185">Reference proteome</keyword>
<proteinExistence type="predicted"/>
<reference evidence="2 3" key="1">
    <citation type="submission" date="2020-08" db="EMBL/GenBank/DDBJ databases">
        <title>Functional genomics of gut bacteria from endangered species of beetles.</title>
        <authorList>
            <person name="Carlos-Shanley C."/>
        </authorList>
    </citation>
    <scope>NUCLEOTIDE SEQUENCE [LARGE SCALE GENOMIC DNA]</scope>
    <source>
        <strain evidence="2 3">S00124</strain>
    </source>
</reference>
<evidence type="ECO:0000313" key="3">
    <source>
        <dbReference type="Proteomes" id="UP000562492"/>
    </source>
</evidence>
<evidence type="ECO:0000256" key="1">
    <source>
        <dbReference type="SAM" id="MobiDB-lite"/>
    </source>
</evidence>
<dbReference type="RefSeq" id="WP_184711128.1">
    <property type="nucleotide sequence ID" value="NZ_JACHKZ010000033.1"/>
</dbReference>
<protein>
    <recommendedName>
        <fullName evidence="4">Tail fiber protein</fullName>
    </recommendedName>
</protein>
<gene>
    <name evidence="2" type="ORF">HNP33_003695</name>
</gene>
<organism evidence="2 3">
    <name type="scientific">Comamonas odontotermitis</name>
    <dbReference type="NCBI Taxonomy" id="379895"/>
    <lineage>
        <taxon>Bacteria</taxon>
        <taxon>Pseudomonadati</taxon>
        <taxon>Pseudomonadota</taxon>
        <taxon>Betaproteobacteria</taxon>
        <taxon>Burkholderiales</taxon>
        <taxon>Comamonadaceae</taxon>
        <taxon>Comamonas</taxon>
    </lineage>
</organism>
<name>A0ABR6RK72_9BURK</name>
<dbReference type="Proteomes" id="UP000562492">
    <property type="component" value="Unassembled WGS sequence"/>
</dbReference>
<evidence type="ECO:0008006" key="4">
    <source>
        <dbReference type="Google" id="ProtNLM"/>
    </source>
</evidence>
<sequence>MPLVTPTPIPAYPPAPQPTDDRVTFSTKAFALSGSYEPQRIIFNTVAGEVYTNALWSQTKAGESAASASQAATSASNAASSVTAVNQTVADILAAKDAIQAGPVASVNARTGVVTGLAETAAPSMGTAAMSTAPLGQWATFNSSGTAGADWPTSLGTAWWNVFTFGTGTRKTQRATQIYAGGQQGWVFERQLQDSTWSPWQRLFSDRALIEFHALFEARSATTNISFSNGSIQTITLYQNTSIVMPAPRDIGDQLTLRIIPTGAFSASFSGTPIRLPIGASLPTVGPFQRLTLTFVPRYDGAVWDAFIGGVHES</sequence>
<feature type="compositionally biased region" description="Pro residues" evidence="1">
    <location>
        <begin position="1"/>
        <end position="17"/>
    </location>
</feature>
<evidence type="ECO:0000313" key="2">
    <source>
        <dbReference type="EMBL" id="MBB6579581.1"/>
    </source>
</evidence>
<dbReference type="EMBL" id="JACHKZ010000033">
    <property type="protein sequence ID" value="MBB6579581.1"/>
    <property type="molecule type" value="Genomic_DNA"/>
</dbReference>
<comment type="caution">
    <text evidence="2">The sequence shown here is derived from an EMBL/GenBank/DDBJ whole genome shotgun (WGS) entry which is preliminary data.</text>
</comment>